<dbReference type="InterPro" id="IPR007502">
    <property type="entry name" value="Helicase-assoc_dom"/>
</dbReference>
<dbReference type="NCBIfam" id="NF008348">
    <property type="entry name" value="PRK11131.1"/>
    <property type="match status" value="1"/>
</dbReference>
<dbReference type="InterPro" id="IPR003593">
    <property type="entry name" value="AAA+_ATPase"/>
</dbReference>
<dbReference type="GO" id="GO:0003724">
    <property type="term" value="F:RNA helicase activity"/>
    <property type="evidence" value="ECO:0007669"/>
    <property type="project" value="InterPro"/>
</dbReference>
<dbReference type="InterPro" id="IPR010222">
    <property type="entry name" value="RNA_helicase_HrpA"/>
</dbReference>
<keyword evidence="9" id="KW-1185">Reference proteome</keyword>
<dbReference type="SMART" id="SM00382">
    <property type="entry name" value="AAA"/>
    <property type="match status" value="1"/>
</dbReference>
<dbReference type="SUPFAM" id="SSF52540">
    <property type="entry name" value="P-loop containing nucleoside triphosphate hydrolases"/>
    <property type="match status" value="1"/>
</dbReference>
<dbReference type="Pfam" id="PF21010">
    <property type="entry name" value="HA2_C"/>
    <property type="match status" value="1"/>
</dbReference>
<dbReference type="SMART" id="SM00490">
    <property type="entry name" value="HELICc"/>
    <property type="match status" value="1"/>
</dbReference>
<dbReference type="InterPro" id="IPR011709">
    <property type="entry name" value="DEAD-box_helicase_OB_fold"/>
</dbReference>
<name>M0QK57_9ACTN</name>
<keyword evidence="1" id="KW-0547">Nucleotide-binding</keyword>
<dbReference type="InterPro" id="IPR011545">
    <property type="entry name" value="DEAD/DEAH_box_helicase_dom"/>
</dbReference>
<dbReference type="Pfam" id="PF00270">
    <property type="entry name" value="DEAD"/>
    <property type="match status" value="1"/>
</dbReference>
<dbReference type="FunFam" id="1.20.120.1080:FF:000005">
    <property type="entry name" value="ATP-dependent helicase HrpA"/>
    <property type="match status" value="1"/>
</dbReference>
<evidence type="ECO:0000259" key="6">
    <source>
        <dbReference type="PROSITE" id="PS51192"/>
    </source>
</evidence>
<dbReference type="PANTHER" id="PTHR18934:SF99">
    <property type="entry name" value="ATP-DEPENDENT RNA HELICASE DHX37-RELATED"/>
    <property type="match status" value="1"/>
</dbReference>
<evidence type="ECO:0000256" key="1">
    <source>
        <dbReference type="ARBA" id="ARBA00022741"/>
    </source>
</evidence>
<dbReference type="STRING" id="1223545.GS4_19_01130"/>
<dbReference type="Gene3D" id="3.40.50.300">
    <property type="entry name" value="P-loop containing nucleotide triphosphate hydrolases"/>
    <property type="match status" value="2"/>
</dbReference>
<feature type="region of interest" description="Disordered" evidence="5">
    <location>
        <begin position="1010"/>
        <end position="1032"/>
    </location>
</feature>
<organism evidence="8 9">
    <name type="scientific">Gordonia soli NBRC 108243</name>
    <dbReference type="NCBI Taxonomy" id="1223545"/>
    <lineage>
        <taxon>Bacteria</taxon>
        <taxon>Bacillati</taxon>
        <taxon>Actinomycetota</taxon>
        <taxon>Actinomycetes</taxon>
        <taxon>Mycobacteriales</taxon>
        <taxon>Gordoniaceae</taxon>
        <taxon>Gordonia</taxon>
    </lineage>
</organism>
<dbReference type="InterPro" id="IPR024590">
    <property type="entry name" value="HrpA_C"/>
</dbReference>
<dbReference type="SMART" id="SM00847">
    <property type="entry name" value="HA2"/>
    <property type="match status" value="1"/>
</dbReference>
<dbReference type="Pfam" id="PF07717">
    <property type="entry name" value="OB_NTP_bind"/>
    <property type="match status" value="1"/>
</dbReference>
<dbReference type="InterPro" id="IPR001650">
    <property type="entry name" value="Helicase_C-like"/>
</dbReference>
<dbReference type="InterPro" id="IPR014001">
    <property type="entry name" value="Helicase_ATP-bd"/>
</dbReference>
<sequence length="1323" mass="146419">MSAPSTETIRELRAALDDVSVMDAHRLRRRLDELGSGRSRRGKKRSSTAGGGQDRGRDDLEAALARMETDITEARRRVDRRRASVPVLTFPEDLPVSAARDEIAAAIADHQVVVIAGETGSGKTTQLPKICLELGRGIRGAIGHTQPRRIAASSVARRIADETGTEIGDAIGFSVRFTDRAGADTLVKVMTDGILLREITSDPLLRRYDTLIIDEAHERSLNIDFILGYLRQLLPKRPDLKVIVTSATIEPDRFARHFSSADSSVPILEVSGRTYPVEVRYRPLVAPSDDTEHTDLDQIQGIDAAITELWAHDRGDILVFLPTERDIRETADALQRRTSTGAEIVPLYARLSVADQQRVFAPSDGRRIVLATNVAETSLTVPGIRYVIDTGTARISRYSTRTKVTRLPVEPVSQASARQRAGRCGRVAPGICIRLYGEDDFDARPGFTDPEILRTNLAAVILQMASLRLGDIAEFPFVQPPDDRAIRDGMGVLTELGAITATPARDGSPVLTPVGRTMARLPVDPRLARMLTAAHESGCLDHLLVIAAALSVPDVRERPSEHREAADAAHRRFAVPGSEFLGHLALWEYLNEQRQQLSGNQFRRQCGREFLHYLRIREWQDLHRQLRRVVADLDWSTTPTERDPDAIHRAILSGLLGNIAARRTDSREFTGARNTTVVVFPGSPLAKKPPPFIMAAELIETSRLFAHTVAGIDPLWAEKLAGDLVKRTYSEPHWSSKRGAAMAYERVTLYGVTLVAKRRITYGSIDPETSRELFIRHALVEGDWTTSHAFFARNRDLLDEAQDVEHRARRRDLTISEDQLYAFYDERVGAEVVSARHFDSWWKKARRERPDLLDLRREDVQADAPVADTDFPGAWRQGETTVDLVYRFEPGASDDGVSVLIPEPLLPHVRTAGFDWSVPGLRSELATELIRTLPKSIRKSLAPAQRFADLALSRLKPRSEPLVSGLARELSAITGMTITPDDFSIARVPDHLRMNFAVVDRSGDVVSRSKSLRDLQKAAGSGTAPRSRPVHRSWTDDGIGTLAESVTQTVSGQQLTRFPALEPTRGADGTITGVSPVLASTAEHRDRLVADAVVALLDLGLPLLGKKIVATLDPASQIAFSQSPYADAERLTADCTRRAVRDLLPSTRAASIRTPQQFTALVDALRPEVATAAPDYFVAAVDVLRRLAPLRAEIDRHAGSAAADDVAEQLDHLVFDGFVLATPYRQLTEVPRYLEAAESRLEQLPGSAARDRDGLAAVDRVIARWAQRMEQLPESRRDQFNERAHWMVEELRVGLFAQRLRTAYPVSEKRALRALDRGLDGPV</sequence>
<proteinExistence type="predicted"/>
<dbReference type="CDD" id="cd18791">
    <property type="entry name" value="SF2_C_RHA"/>
    <property type="match status" value="1"/>
</dbReference>
<feature type="region of interest" description="Disordered" evidence="5">
    <location>
        <begin position="29"/>
        <end position="58"/>
    </location>
</feature>
<dbReference type="PANTHER" id="PTHR18934">
    <property type="entry name" value="ATP-DEPENDENT RNA HELICASE"/>
    <property type="match status" value="1"/>
</dbReference>
<evidence type="ECO:0000256" key="2">
    <source>
        <dbReference type="ARBA" id="ARBA00022801"/>
    </source>
</evidence>
<reference evidence="8 9" key="1">
    <citation type="submission" date="2013-01" db="EMBL/GenBank/DDBJ databases">
        <title>Whole genome shotgun sequence of Gordonia soli NBRC 108243.</title>
        <authorList>
            <person name="Isaki-Nakamura S."/>
            <person name="Hosoyama A."/>
            <person name="Tsuchikane K."/>
            <person name="Ando Y."/>
            <person name="Baba S."/>
            <person name="Ohji S."/>
            <person name="Hamada M."/>
            <person name="Tamura T."/>
            <person name="Yamazoe A."/>
            <person name="Yamazaki S."/>
            <person name="Fujita N."/>
        </authorList>
    </citation>
    <scope>NUCLEOTIDE SEQUENCE [LARGE SCALE GENOMIC DNA]</scope>
    <source>
        <strain evidence="8 9">NBRC 108243</strain>
    </source>
</reference>
<keyword evidence="2" id="KW-0378">Hydrolase</keyword>
<dbReference type="Pfam" id="PF11898">
    <property type="entry name" value="DUF3418"/>
    <property type="match status" value="1"/>
</dbReference>
<dbReference type="InterPro" id="IPR048333">
    <property type="entry name" value="HA2_WH"/>
</dbReference>
<dbReference type="Pfam" id="PF00271">
    <property type="entry name" value="Helicase_C"/>
    <property type="match status" value="1"/>
</dbReference>
<dbReference type="PROSITE" id="PS51194">
    <property type="entry name" value="HELICASE_CTER"/>
    <property type="match status" value="1"/>
</dbReference>
<dbReference type="PROSITE" id="PS51192">
    <property type="entry name" value="HELICASE_ATP_BIND_1"/>
    <property type="match status" value="1"/>
</dbReference>
<evidence type="ECO:0000313" key="8">
    <source>
        <dbReference type="EMBL" id="GAC68923.1"/>
    </source>
</evidence>
<dbReference type="GO" id="GO:0005524">
    <property type="term" value="F:ATP binding"/>
    <property type="evidence" value="ECO:0007669"/>
    <property type="project" value="UniProtKB-KW"/>
</dbReference>
<gene>
    <name evidence="8" type="primary">hrpA</name>
    <name evidence="8" type="ORF">GS4_19_01130</name>
</gene>
<dbReference type="EMBL" id="BANX01000019">
    <property type="protein sequence ID" value="GAC68923.1"/>
    <property type="molecule type" value="Genomic_DNA"/>
</dbReference>
<comment type="caution">
    <text evidence="8">The sequence shown here is derived from an EMBL/GenBank/DDBJ whole genome shotgun (WGS) entry which is preliminary data.</text>
</comment>
<dbReference type="RefSeq" id="WP_007621480.1">
    <property type="nucleotide sequence ID" value="NZ_BANX01000019.1"/>
</dbReference>
<evidence type="ECO:0000256" key="5">
    <source>
        <dbReference type="SAM" id="MobiDB-lite"/>
    </source>
</evidence>
<dbReference type="SMART" id="SM00487">
    <property type="entry name" value="DEXDc"/>
    <property type="match status" value="1"/>
</dbReference>
<evidence type="ECO:0000313" key="9">
    <source>
        <dbReference type="Proteomes" id="UP000011666"/>
    </source>
</evidence>
<feature type="domain" description="Helicase ATP-binding" evidence="6">
    <location>
        <begin position="104"/>
        <end position="267"/>
    </location>
</feature>
<dbReference type="Pfam" id="PF04408">
    <property type="entry name" value="WHD_HA2"/>
    <property type="match status" value="1"/>
</dbReference>
<dbReference type="GO" id="GO:0016787">
    <property type="term" value="F:hydrolase activity"/>
    <property type="evidence" value="ECO:0007669"/>
    <property type="project" value="UniProtKB-KW"/>
</dbReference>
<dbReference type="InterPro" id="IPR027417">
    <property type="entry name" value="P-loop_NTPase"/>
</dbReference>
<evidence type="ECO:0000256" key="4">
    <source>
        <dbReference type="ARBA" id="ARBA00022840"/>
    </source>
</evidence>
<keyword evidence="3 8" id="KW-0347">Helicase</keyword>
<evidence type="ECO:0000259" key="7">
    <source>
        <dbReference type="PROSITE" id="PS51194"/>
    </source>
</evidence>
<feature type="domain" description="Helicase C-terminal" evidence="7">
    <location>
        <begin position="301"/>
        <end position="468"/>
    </location>
</feature>
<dbReference type="GO" id="GO:0003723">
    <property type="term" value="F:RNA binding"/>
    <property type="evidence" value="ECO:0007669"/>
    <property type="project" value="TreeGrafter"/>
</dbReference>
<dbReference type="Gene3D" id="1.20.120.1080">
    <property type="match status" value="1"/>
</dbReference>
<dbReference type="Proteomes" id="UP000011666">
    <property type="component" value="Unassembled WGS sequence"/>
</dbReference>
<dbReference type="eggNOG" id="COG1643">
    <property type="taxonomic scope" value="Bacteria"/>
</dbReference>
<dbReference type="NCBIfam" id="TIGR01967">
    <property type="entry name" value="DEAH_box_HrpA"/>
    <property type="match status" value="1"/>
</dbReference>
<dbReference type="OrthoDB" id="9805617at2"/>
<protein>
    <submittedName>
        <fullName evidence="8">ATP-dependent RNA helicase HrpA</fullName>
    </submittedName>
</protein>
<accession>M0QK57</accession>
<evidence type="ECO:0000256" key="3">
    <source>
        <dbReference type="ARBA" id="ARBA00022806"/>
    </source>
</evidence>
<keyword evidence="4" id="KW-0067">ATP-binding</keyword>